<keyword evidence="6 8" id="KW-1133">Transmembrane helix</keyword>
<dbReference type="AlphaFoldDB" id="A0A917FNC8"/>
<evidence type="ECO:0000256" key="4">
    <source>
        <dbReference type="ARBA" id="ARBA00022679"/>
    </source>
</evidence>
<feature type="transmembrane region" description="Helical" evidence="8">
    <location>
        <begin position="279"/>
        <end position="301"/>
    </location>
</feature>
<feature type="transmembrane region" description="Helical" evidence="8">
    <location>
        <begin position="178"/>
        <end position="204"/>
    </location>
</feature>
<reference evidence="10" key="2">
    <citation type="submission" date="2020-09" db="EMBL/GenBank/DDBJ databases">
        <authorList>
            <person name="Sun Q."/>
            <person name="Zhou Y."/>
        </authorList>
    </citation>
    <scope>NUCLEOTIDE SEQUENCE</scope>
    <source>
        <strain evidence="10">CGMCC 1.12726</strain>
    </source>
</reference>
<dbReference type="GO" id="GO:0009103">
    <property type="term" value="P:lipopolysaccharide biosynthetic process"/>
    <property type="evidence" value="ECO:0007669"/>
    <property type="project" value="TreeGrafter"/>
</dbReference>
<gene>
    <name evidence="10" type="ORF">GCM10010960_16400</name>
</gene>
<evidence type="ECO:0000256" key="3">
    <source>
        <dbReference type="ARBA" id="ARBA00022676"/>
    </source>
</evidence>
<dbReference type="Proteomes" id="UP000632858">
    <property type="component" value="Unassembled WGS sequence"/>
</dbReference>
<keyword evidence="2" id="KW-1003">Cell membrane</keyword>
<feature type="transmembrane region" description="Helical" evidence="8">
    <location>
        <begin position="225"/>
        <end position="246"/>
    </location>
</feature>
<evidence type="ECO:0000313" key="10">
    <source>
        <dbReference type="EMBL" id="GGF95455.1"/>
    </source>
</evidence>
<feature type="transmembrane region" description="Helical" evidence="8">
    <location>
        <begin position="313"/>
        <end position="332"/>
    </location>
</feature>
<feature type="transmembrane region" description="Helical" evidence="8">
    <location>
        <begin position="367"/>
        <end position="389"/>
    </location>
</feature>
<feature type="transmembrane region" description="Helical" evidence="8">
    <location>
        <begin position="409"/>
        <end position="428"/>
    </location>
</feature>
<dbReference type="PANTHER" id="PTHR33908:SF3">
    <property type="entry name" value="UNDECAPRENYL PHOSPHATE-ALPHA-4-AMINO-4-DEOXY-L-ARABINOSE ARABINOSYL TRANSFERASE"/>
    <property type="match status" value="1"/>
</dbReference>
<comment type="caution">
    <text evidence="10">The sequence shown here is derived from an EMBL/GenBank/DDBJ whole genome shotgun (WGS) entry which is preliminary data.</text>
</comment>
<name>A0A917FNC8_9GAMM</name>
<dbReference type="GO" id="GO:0016763">
    <property type="term" value="F:pentosyltransferase activity"/>
    <property type="evidence" value="ECO:0007669"/>
    <property type="project" value="TreeGrafter"/>
</dbReference>
<evidence type="ECO:0000256" key="1">
    <source>
        <dbReference type="ARBA" id="ARBA00004651"/>
    </source>
</evidence>
<feature type="transmembrane region" description="Helical" evidence="8">
    <location>
        <begin position="435"/>
        <end position="456"/>
    </location>
</feature>
<feature type="transmembrane region" description="Helical" evidence="8">
    <location>
        <begin position="338"/>
        <end position="355"/>
    </location>
</feature>
<evidence type="ECO:0000256" key="7">
    <source>
        <dbReference type="ARBA" id="ARBA00023136"/>
    </source>
</evidence>
<evidence type="ECO:0000313" key="11">
    <source>
        <dbReference type="Proteomes" id="UP000632858"/>
    </source>
</evidence>
<dbReference type="PANTHER" id="PTHR33908">
    <property type="entry name" value="MANNOSYLTRANSFERASE YKCB-RELATED"/>
    <property type="match status" value="1"/>
</dbReference>
<accession>A0A917FNC8</accession>
<evidence type="ECO:0000256" key="6">
    <source>
        <dbReference type="ARBA" id="ARBA00022989"/>
    </source>
</evidence>
<comment type="subcellular location">
    <subcellularLocation>
        <location evidence="1">Cell membrane</location>
        <topology evidence="1">Multi-pass membrane protein</topology>
    </subcellularLocation>
</comment>
<keyword evidence="4" id="KW-0808">Transferase</keyword>
<evidence type="ECO:0000256" key="5">
    <source>
        <dbReference type="ARBA" id="ARBA00022692"/>
    </source>
</evidence>
<dbReference type="GO" id="GO:0005886">
    <property type="term" value="C:plasma membrane"/>
    <property type="evidence" value="ECO:0007669"/>
    <property type="project" value="UniProtKB-SubCell"/>
</dbReference>
<dbReference type="RefSeq" id="WP_188449809.1">
    <property type="nucleotide sequence ID" value="NZ_BMFO01000003.1"/>
</dbReference>
<reference evidence="10" key="1">
    <citation type="journal article" date="2014" name="Int. J. Syst. Evol. Microbiol.">
        <title>Complete genome sequence of Corynebacterium casei LMG S-19264T (=DSM 44701T), isolated from a smear-ripened cheese.</title>
        <authorList>
            <consortium name="US DOE Joint Genome Institute (JGI-PGF)"/>
            <person name="Walter F."/>
            <person name="Albersmeier A."/>
            <person name="Kalinowski J."/>
            <person name="Ruckert C."/>
        </authorList>
    </citation>
    <scope>NUCLEOTIDE SEQUENCE</scope>
    <source>
        <strain evidence="10">CGMCC 1.12726</strain>
    </source>
</reference>
<dbReference type="EMBL" id="BMFO01000003">
    <property type="protein sequence ID" value="GGF95455.1"/>
    <property type="molecule type" value="Genomic_DNA"/>
</dbReference>
<feature type="transmembrane region" description="Helical" evidence="8">
    <location>
        <begin position="20"/>
        <end position="37"/>
    </location>
</feature>
<feature type="domain" description="Glycosyltransferase RgtA/B/C/D-like" evidence="9">
    <location>
        <begin position="73"/>
        <end position="199"/>
    </location>
</feature>
<keyword evidence="3" id="KW-0328">Glycosyltransferase</keyword>
<keyword evidence="5 8" id="KW-0812">Transmembrane</keyword>
<dbReference type="GO" id="GO:0010041">
    <property type="term" value="P:response to iron(III) ion"/>
    <property type="evidence" value="ECO:0007669"/>
    <property type="project" value="TreeGrafter"/>
</dbReference>
<feature type="transmembrane region" description="Helical" evidence="8">
    <location>
        <begin position="124"/>
        <end position="141"/>
    </location>
</feature>
<evidence type="ECO:0000256" key="8">
    <source>
        <dbReference type="SAM" id="Phobius"/>
    </source>
</evidence>
<sequence>MSYSNASESGAGGALKPSAVLWFFAIAFVLLFAGYGLRDPWPADEPRFVLVAKQMVESGQWLFPHRGQELYPDKPPVYFWLLSAAHALTGSWRWSFLLPSLLSGMAVLWLTFDLGRRLWNPRSGLWAAVAVLASLQFLYQFKRAQIDPTLVAMTTASFYLIARHLLERRDWRLLYAGFLLAGLGVITKGVGFLPLLALAPLALYRRYGFAPLTPAQPGDVWRWTAAFGFLLLPIALWLGAIVTLGLTSGNPEHAEYLNNILFKQTAERYANPWHHHEPFWYFAEIIALFWLPFSLAGFWLWRPWRAAFAQRDLRVVLPLVWGLLVVLFFSLSSGKRDMYILPALPAFALAAAPYLQAVSERAGFRRLLLAFVLLLGVLLAGLGAAALHGQAGFADKLIAERGLGEEVRWLWWMLCAVGAIALLAGLWLRTRGALAAAAIALSGVWLGYGLVAHPVLDASSSAAALMQRAYVQAGPGTEIGLVAWKEQNLLQARGRVTEFGFRRAEREQLERGIAWMAQSPQTRVLMVNEITALDCVDFGGTGTLPLEKANRRSWWLVNVQAVTRCQTP</sequence>
<dbReference type="Pfam" id="PF13231">
    <property type="entry name" value="PMT_2"/>
    <property type="match status" value="1"/>
</dbReference>
<dbReference type="InterPro" id="IPR038731">
    <property type="entry name" value="RgtA/B/C-like"/>
</dbReference>
<evidence type="ECO:0000256" key="2">
    <source>
        <dbReference type="ARBA" id="ARBA00022475"/>
    </source>
</evidence>
<keyword evidence="11" id="KW-1185">Reference proteome</keyword>
<evidence type="ECO:0000259" key="9">
    <source>
        <dbReference type="Pfam" id="PF13231"/>
    </source>
</evidence>
<feature type="transmembrane region" description="Helical" evidence="8">
    <location>
        <begin position="94"/>
        <end position="112"/>
    </location>
</feature>
<proteinExistence type="predicted"/>
<dbReference type="InterPro" id="IPR050297">
    <property type="entry name" value="LipidA_mod_glycosyltrf_83"/>
</dbReference>
<keyword evidence="7 8" id="KW-0472">Membrane</keyword>
<protein>
    <recommendedName>
        <fullName evidence="9">Glycosyltransferase RgtA/B/C/D-like domain-containing protein</fullName>
    </recommendedName>
</protein>
<organism evidence="10 11">
    <name type="scientific">Arenimonas maotaiensis</name>
    <dbReference type="NCBI Taxonomy" id="1446479"/>
    <lineage>
        <taxon>Bacteria</taxon>
        <taxon>Pseudomonadati</taxon>
        <taxon>Pseudomonadota</taxon>
        <taxon>Gammaproteobacteria</taxon>
        <taxon>Lysobacterales</taxon>
        <taxon>Lysobacteraceae</taxon>
        <taxon>Arenimonas</taxon>
    </lineage>
</organism>